<feature type="domain" description="YCII-related" evidence="3">
    <location>
        <begin position="49"/>
        <end position="114"/>
    </location>
</feature>
<organism evidence="4 5">
    <name type="scientific">Sphingomonas colocasiae</name>
    <dbReference type="NCBI Taxonomy" id="1848973"/>
    <lineage>
        <taxon>Bacteria</taxon>
        <taxon>Pseudomonadati</taxon>
        <taxon>Pseudomonadota</taxon>
        <taxon>Alphaproteobacteria</taxon>
        <taxon>Sphingomonadales</taxon>
        <taxon>Sphingomonadaceae</taxon>
        <taxon>Sphingomonas</taxon>
    </lineage>
</organism>
<evidence type="ECO:0000256" key="1">
    <source>
        <dbReference type="ARBA" id="ARBA00007689"/>
    </source>
</evidence>
<dbReference type="RefSeq" id="WP_222987976.1">
    <property type="nucleotide sequence ID" value="NZ_JAINVV010000001.1"/>
</dbReference>
<keyword evidence="5" id="KW-1185">Reference proteome</keyword>
<name>A0ABS7PLC0_9SPHN</name>
<accession>A0ABS7PLC0</accession>
<evidence type="ECO:0000313" key="4">
    <source>
        <dbReference type="EMBL" id="MBY8820874.1"/>
    </source>
</evidence>
<protein>
    <submittedName>
        <fullName evidence="4">YciI family protein</fullName>
    </submittedName>
</protein>
<proteinExistence type="inferred from homology"/>
<dbReference type="InterPro" id="IPR005545">
    <property type="entry name" value="YCII"/>
</dbReference>
<feature type="chain" id="PRO_5045914881" evidence="2">
    <location>
        <begin position="21"/>
        <end position="129"/>
    </location>
</feature>
<dbReference type="InterPro" id="IPR011008">
    <property type="entry name" value="Dimeric_a/b-barrel"/>
</dbReference>
<evidence type="ECO:0000256" key="2">
    <source>
        <dbReference type="SAM" id="SignalP"/>
    </source>
</evidence>
<dbReference type="Pfam" id="PF03795">
    <property type="entry name" value="YCII"/>
    <property type="match status" value="1"/>
</dbReference>
<evidence type="ECO:0000313" key="5">
    <source>
        <dbReference type="Proteomes" id="UP000706039"/>
    </source>
</evidence>
<reference evidence="4 5" key="1">
    <citation type="submission" date="2021-08" db="EMBL/GenBank/DDBJ databases">
        <authorList>
            <person name="Tuo L."/>
        </authorList>
    </citation>
    <scope>NUCLEOTIDE SEQUENCE [LARGE SCALE GENOMIC DNA]</scope>
    <source>
        <strain evidence="4 5">JCM 31229</strain>
    </source>
</reference>
<dbReference type="EMBL" id="JAINVV010000001">
    <property type="protein sequence ID" value="MBY8820874.1"/>
    <property type="molecule type" value="Genomic_DNA"/>
</dbReference>
<sequence length="129" mass="13526">MGFRLAISLLLCLSAAPVQAEQPASIETNRSLFAIVYRPGPAWKAGVPMAQQGLGEHARYMKRLVDEGVIHTAGPLGADGGLVLLHARDLAAAQSLMAADPAVLAGLFAGEVRPFAPRFTSERPLAGKP</sequence>
<feature type="signal peptide" evidence="2">
    <location>
        <begin position="1"/>
        <end position="20"/>
    </location>
</feature>
<comment type="caution">
    <text evidence="4">The sequence shown here is derived from an EMBL/GenBank/DDBJ whole genome shotgun (WGS) entry which is preliminary data.</text>
</comment>
<comment type="similarity">
    <text evidence="1">Belongs to the YciI family.</text>
</comment>
<dbReference type="SUPFAM" id="SSF54909">
    <property type="entry name" value="Dimeric alpha+beta barrel"/>
    <property type="match status" value="1"/>
</dbReference>
<dbReference type="Proteomes" id="UP000706039">
    <property type="component" value="Unassembled WGS sequence"/>
</dbReference>
<evidence type="ECO:0000259" key="3">
    <source>
        <dbReference type="Pfam" id="PF03795"/>
    </source>
</evidence>
<keyword evidence="2" id="KW-0732">Signal</keyword>
<dbReference type="Gene3D" id="3.30.70.1060">
    <property type="entry name" value="Dimeric alpha+beta barrel"/>
    <property type="match status" value="1"/>
</dbReference>
<gene>
    <name evidence="4" type="ORF">K7G82_01140</name>
</gene>